<keyword evidence="4" id="KW-0812">Transmembrane</keyword>
<protein>
    <submittedName>
        <fullName evidence="7">Methyl-accepting chemotaxis protein</fullName>
    </submittedName>
</protein>
<comment type="similarity">
    <text evidence="2">Belongs to the methyl-accepting chemotaxis (MCP) protein family.</text>
</comment>
<dbReference type="PRINTS" id="PR00260">
    <property type="entry name" value="CHEMTRNSDUCR"/>
</dbReference>
<dbReference type="OrthoDB" id="369336at2"/>
<dbReference type="SMART" id="SM00283">
    <property type="entry name" value="MA"/>
    <property type="match status" value="1"/>
</dbReference>
<sequence>MNIKLASGCGIDIIDLYLLYITNRKWGLEMKKSGKLSISTRLKRVFAILVFIIFLSSVFSLVSFRSIGNNMSTFYQVQYETTKKQMEIRKDVQTINKRILWAAIREDASVTAEQKKEIEGRFEKIVKYIAVIKENLKDKQSVEALDLAFGDFQKDTATLLSMLEKGDTKGAVEYYQTTFNDASEVLADALDKTGTQADDAALAKYTNSQRVEHLATVCLAFFSLASLGIALLMGSRLTKSIAVPLKEIQNAAGEFAKGNLHTAITYESGDEIGQAAQGLRVSMEKIRCYIMEIDCAMEQMAGGNFNVDFSSEFIGDFKNIESSLHCFTEKISRSFEEINEAANQVSDGSSQISESARYLAVGAENQAGIAGRLSESVTRITEQIGENAELTKEIQMEMERITQNISTENQNMQEMVSAMSTIKKTSEEISKMIVTIDDIAMQTNLLALNASIEAARAGEAGKGFAVVAGQVSLLASQSKEAAKNSSDLIEASLKAVEEGTVIADRAAGNLNGVAKESSQIMDKVRSIAKASMDQADSAKIIENGIGQISMEVDKSAASAEENSASSEELAGQAQNLKDLIGQFQLKA</sequence>
<evidence type="ECO:0000256" key="4">
    <source>
        <dbReference type="SAM" id="Phobius"/>
    </source>
</evidence>
<name>A0A3E2N584_9FIRM</name>
<evidence type="ECO:0000256" key="3">
    <source>
        <dbReference type="PROSITE-ProRule" id="PRU00284"/>
    </source>
</evidence>
<dbReference type="AlphaFoldDB" id="A0A3E2N584"/>
<dbReference type="GO" id="GO:0004888">
    <property type="term" value="F:transmembrane signaling receptor activity"/>
    <property type="evidence" value="ECO:0007669"/>
    <property type="project" value="InterPro"/>
</dbReference>
<feature type="domain" description="Methyl-accepting transducer" evidence="5">
    <location>
        <begin position="334"/>
        <end position="570"/>
    </location>
</feature>
<organism evidence="7 8">
    <name type="scientific">Lacrimispora amygdalina</name>
    <dbReference type="NCBI Taxonomy" id="253257"/>
    <lineage>
        <taxon>Bacteria</taxon>
        <taxon>Bacillati</taxon>
        <taxon>Bacillota</taxon>
        <taxon>Clostridia</taxon>
        <taxon>Lachnospirales</taxon>
        <taxon>Lachnospiraceae</taxon>
        <taxon>Lacrimispora</taxon>
    </lineage>
</organism>
<dbReference type="CDD" id="cd06225">
    <property type="entry name" value="HAMP"/>
    <property type="match status" value="1"/>
</dbReference>
<evidence type="ECO:0000313" key="7">
    <source>
        <dbReference type="EMBL" id="RFZ76124.1"/>
    </source>
</evidence>
<dbReference type="Gene3D" id="1.10.287.950">
    <property type="entry name" value="Methyl-accepting chemotaxis protein"/>
    <property type="match status" value="1"/>
</dbReference>
<dbReference type="Pfam" id="PF12729">
    <property type="entry name" value="4HB_MCP_1"/>
    <property type="match status" value="1"/>
</dbReference>
<evidence type="ECO:0000313" key="8">
    <source>
        <dbReference type="Proteomes" id="UP000260680"/>
    </source>
</evidence>
<dbReference type="InterPro" id="IPR003660">
    <property type="entry name" value="HAMP_dom"/>
</dbReference>
<dbReference type="SUPFAM" id="SSF58104">
    <property type="entry name" value="Methyl-accepting chemotaxis protein (MCP) signaling domain"/>
    <property type="match status" value="1"/>
</dbReference>
<dbReference type="GO" id="GO:0006935">
    <property type="term" value="P:chemotaxis"/>
    <property type="evidence" value="ECO:0007669"/>
    <property type="project" value="UniProtKB-KW"/>
</dbReference>
<dbReference type="PROSITE" id="PS50111">
    <property type="entry name" value="CHEMOTAXIS_TRANSDUC_2"/>
    <property type="match status" value="1"/>
</dbReference>
<keyword evidence="4" id="KW-1133">Transmembrane helix</keyword>
<dbReference type="InterPro" id="IPR024478">
    <property type="entry name" value="HlyB_4HB_MCP"/>
</dbReference>
<dbReference type="Pfam" id="PF00672">
    <property type="entry name" value="HAMP"/>
    <property type="match status" value="1"/>
</dbReference>
<dbReference type="EMBL" id="QOHO01000104">
    <property type="protein sequence ID" value="RFZ76124.1"/>
    <property type="molecule type" value="Genomic_DNA"/>
</dbReference>
<evidence type="ECO:0000256" key="1">
    <source>
        <dbReference type="ARBA" id="ARBA00022500"/>
    </source>
</evidence>
<dbReference type="GO" id="GO:0007165">
    <property type="term" value="P:signal transduction"/>
    <property type="evidence" value="ECO:0007669"/>
    <property type="project" value="UniProtKB-KW"/>
</dbReference>
<evidence type="ECO:0000256" key="2">
    <source>
        <dbReference type="ARBA" id="ARBA00029447"/>
    </source>
</evidence>
<dbReference type="InterPro" id="IPR004090">
    <property type="entry name" value="Chemotax_Me-accpt_rcpt"/>
</dbReference>
<dbReference type="Gene3D" id="6.10.340.10">
    <property type="match status" value="1"/>
</dbReference>
<evidence type="ECO:0000259" key="6">
    <source>
        <dbReference type="PROSITE" id="PS50885"/>
    </source>
</evidence>
<dbReference type="PROSITE" id="PS50885">
    <property type="entry name" value="HAMP"/>
    <property type="match status" value="1"/>
</dbReference>
<keyword evidence="3" id="KW-0807">Transducer</keyword>
<feature type="transmembrane region" description="Helical" evidence="4">
    <location>
        <begin position="214"/>
        <end position="234"/>
    </location>
</feature>
<reference evidence="7 8" key="1">
    <citation type="submission" date="2018-07" db="EMBL/GenBank/DDBJ databases">
        <title>New species, Clostridium PI-S10-A1B.</title>
        <authorList>
            <person name="Krishna G."/>
            <person name="Summeta K."/>
            <person name="Shikha S."/>
            <person name="Prabhu P.B."/>
            <person name="Suresh K."/>
        </authorList>
    </citation>
    <scope>NUCLEOTIDE SEQUENCE [LARGE SCALE GENOMIC DNA]</scope>
    <source>
        <strain evidence="7 8">PI-S10-A1B</strain>
    </source>
</reference>
<dbReference type="Pfam" id="PF00015">
    <property type="entry name" value="MCPsignal"/>
    <property type="match status" value="1"/>
</dbReference>
<feature type="domain" description="HAMP" evidence="6">
    <location>
        <begin position="239"/>
        <end position="291"/>
    </location>
</feature>
<accession>A0A3E2N584</accession>
<gene>
    <name evidence="7" type="ORF">DS742_25200</name>
</gene>
<dbReference type="PANTHER" id="PTHR43531">
    <property type="entry name" value="PROTEIN ICFG"/>
    <property type="match status" value="1"/>
</dbReference>
<keyword evidence="4" id="KW-0472">Membrane</keyword>
<dbReference type="Proteomes" id="UP000260680">
    <property type="component" value="Unassembled WGS sequence"/>
</dbReference>
<keyword evidence="1" id="KW-0145">Chemotaxis</keyword>
<dbReference type="GO" id="GO:0005886">
    <property type="term" value="C:plasma membrane"/>
    <property type="evidence" value="ECO:0007669"/>
    <property type="project" value="TreeGrafter"/>
</dbReference>
<dbReference type="InterPro" id="IPR051310">
    <property type="entry name" value="MCP_chemotaxis"/>
</dbReference>
<feature type="transmembrane region" description="Helical" evidence="4">
    <location>
        <begin position="45"/>
        <end position="64"/>
    </location>
</feature>
<dbReference type="PANTHER" id="PTHR43531:SF11">
    <property type="entry name" value="METHYL-ACCEPTING CHEMOTAXIS PROTEIN 3"/>
    <property type="match status" value="1"/>
</dbReference>
<dbReference type="SMART" id="SM00304">
    <property type="entry name" value="HAMP"/>
    <property type="match status" value="1"/>
</dbReference>
<comment type="caution">
    <text evidence="7">The sequence shown here is derived from an EMBL/GenBank/DDBJ whole genome shotgun (WGS) entry which is preliminary data.</text>
</comment>
<proteinExistence type="inferred from homology"/>
<dbReference type="InterPro" id="IPR004089">
    <property type="entry name" value="MCPsignal_dom"/>
</dbReference>
<evidence type="ECO:0000259" key="5">
    <source>
        <dbReference type="PROSITE" id="PS50111"/>
    </source>
</evidence>